<dbReference type="RefSeq" id="XP_067690684.1">
    <property type="nucleotide sequence ID" value="XM_067834581.1"/>
</dbReference>
<evidence type="ECO:0000256" key="2">
    <source>
        <dbReference type="ARBA" id="ARBA00022737"/>
    </source>
</evidence>
<keyword evidence="2" id="KW-0677">Repeat</keyword>
<dbReference type="PANTHER" id="PTHR46652:SF3">
    <property type="entry name" value="LEUCINE-RICH REPEAT-CONTAINING PROTEIN 9"/>
    <property type="match status" value="1"/>
</dbReference>
<organism evidence="3 4">
    <name type="scientific">Leishmania enriettii</name>
    <dbReference type="NCBI Taxonomy" id="5663"/>
    <lineage>
        <taxon>Eukaryota</taxon>
        <taxon>Discoba</taxon>
        <taxon>Euglenozoa</taxon>
        <taxon>Kinetoplastea</taxon>
        <taxon>Metakinetoplastina</taxon>
        <taxon>Trypanosomatida</taxon>
        <taxon>Trypanosomatidae</taxon>
        <taxon>Leishmaniinae</taxon>
        <taxon>Leishmania</taxon>
    </lineage>
</organism>
<keyword evidence="4" id="KW-1185">Reference proteome</keyword>
<evidence type="ECO:0000313" key="3">
    <source>
        <dbReference type="EMBL" id="KAG5472161.1"/>
    </source>
</evidence>
<dbReference type="Proteomes" id="UP000674179">
    <property type="component" value="Chromosome 31"/>
</dbReference>
<dbReference type="OrthoDB" id="268022at2759"/>
<dbReference type="AlphaFoldDB" id="A0A836KFJ9"/>
<dbReference type="EMBL" id="JAFHKP010000031">
    <property type="protein sequence ID" value="KAG5472161.1"/>
    <property type="molecule type" value="Genomic_DNA"/>
</dbReference>
<proteinExistence type="predicted"/>
<protein>
    <recommendedName>
        <fullName evidence="5">Leucine-rich repeat protein (LRRP)</fullName>
    </recommendedName>
</protein>
<dbReference type="Gene3D" id="3.80.10.10">
    <property type="entry name" value="Ribonuclease Inhibitor"/>
    <property type="match status" value="1"/>
</dbReference>
<dbReference type="SUPFAM" id="SSF52058">
    <property type="entry name" value="L domain-like"/>
    <property type="match status" value="1"/>
</dbReference>
<dbReference type="KEGG" id="lenr:94170091"/>
<evidence type="ECO:0008006" key="5">
    <source>
        <dbReference type="Google" id="ProtNLM"/>
    </source>
</evidence>
<evidence type="ECO:0000313" key="4">
    <source>
        <dbReference type="Proteomes" id="UP000674179"/>
    </source>
</evidence>
<evidence type="ECO:0000256" key="1">
    <source>
        <dbReference type="ARBA" id="ARBA00022614"/>
    </source>
</evidence>
<dbReference type="GeneID" id="94170091"/>
<reference evidence="3 4" key="1">
    <citation type="submission" date="2021-02" db="EMBL/GenBank/DDBJ databases">
        <title>Leishmania (Mundinia) enrietti genome sequencing and assembly.</title>
        <authorList>
            <person name="Almutairi H."/>
            <person name="Gatherer D."/>
        </authorList>
    </citation>
    <scope>NUCLEOTIDE SEQUENCE [LARGE SCALE GENOMIC DNA]</scope>
    <source>
        <strain evidence="3">CUR178</strain>
    </source>
</reference>
<comment type="caution">
    <text evidence="3">The sequence shown here is derived from an EMBL/GenBank/DDBJ whole genome shotgun (WGS) entry which is preliminary data.</text>
</comment>
<dbReference type="PANTHER" id="PTHR46652">
    <property type="entry name" value="LEUCINE-RICH REPEAT AND IQ DOMAIN-CONTAINING PROTEIN 1-RELATED"/>
    <property type="match status" value="1"/>
</dbReference>
<sequence>MRYCDVQLLTALSPVSSLTILHASSSTLTSVVSLQHCAALEVVEVSACAQLIDLGPLGLAPRLREVDATGSGVRQISGLSRSCSLEKLLLGQCVHLSEVGPLGQCVSLRELHLTSTPVQQLESLADAPALRHLDISFCYQLASLTVLLSLPRLRHLSMGRCTAARRQAEEVKAVLAALTAQPNNVSVVLV</sequence>
<name>A0A836KFJ9_LEIEN</name>
<keyword evidence="1" id="KW-0433">Leucine-rich repeat</keyword>
<accession>A0A836KFJ9</accession>
<dbReference type="InterPro" id="IPR032675">
    <property type="entry name" value="LRR_dom_sf"/>
</dbReference>
<dbReference type="InterPro" id="IPR050836">
    <property type="entry name" value="SDS22/Internalin_LRR"/>
</dbReference>
<gene>
    <name evidence="3" type="ORF">CUR178_02836</name>
</gene>